<sequence length="159" mass="18557">LIFQHLNLRDNNTIEKLSCSSFTHYHYYRTQAVFSIIAMVIMIISNTFAFYTFRHHRYMYKRLTAGLCMIVAMCIFVTIETISHSVNNWKAMSKENHPLVYGNYLRCMSFGYSTILAWMVFVIYLSASIVFILAGRKQKGDHAAALEFEVEDRPFILGR</sequence>
<name>A0A183IY75_9BILA</name>
<dbReference type="Gene3D" id="1.20.140.150">
    <property type="match status" value="1"/>
</dbReference>
<proteinExistence type="predicted"/>
<feature type="transmembrane region" description="Helical" evidence="1">
    <location>
        <begin position="63"/>
        <end position="82"/>
    </location>
</feature>
<feature type="transmembrane region" description="Helical" evidence="1">
    <location>
        <begin position="32"/>
        <end position="51"/>
    </location>
</feature>
<keyword evidence="3" id="KW-1185">Reference proteome</keyword>
<dbReference type="Proteomes" id="UP000270296">
    <property type="component" value="Unassembled WGS sequence"/>
</dbReference>
<dbReference type="OrthoDB" id="5917530at2759"/>
<evidence type="ECO:0000313" key="4">
    <source>
        <dbReference type="WBParaSite" id="SBAD_0000888401-mRNA-1"/>
    </source>
</evidence>
<organism evidence="4">
    <name type="scientific">Soboliphyme baturini</name>
    <dbReference type="NCBI Taxonomy" id="241478"/>
    <lineage>
        <taxon>Eukaryota</taxon>
        <taxon>Metazoa</taxon>
        <taxon>Ecdysozoa</taxon>
        <taxon>Nematoda</taxon>
        <taxon>Enoplea</taxon>
        <taxon>Dorylaimia</taxon>
        <taxon>Dioctophymatida</taxon>
        <taxon>Dioctophymatoidea</taxon>
        <taxon>Soboliphymatidae</taxon>
        <taxon>Soboliphyme</taxon>
    </lineage>
</organism>
<feature type="transmembrane region" description="Helical" evidence="1">
    <location>
        <begin position="115"/>
        <end position="134"/>
    </location>
</feature>
<keyword evidence="1" id="KW-0472">Membrane</keyword>
<evidence type="ECO:0000313" key="3">
    <source>
        <dbReference type="Proteomes" id="UP000270296"/>
    </source>
</evidence>
<keyword evidence="1" id="KW-1133">Transmembrane helix</keyword>
<accession>A0A183IY75</accession>
<protein>
    <submittedName>
        <fullName evidence="4">G_PROTEIN_RECEP_F2_4 domain-containing protein</fullName>
    </submittedName>
</protein>
<evidence type="ECO:0000313" key="2">
    <source>
        <dbReference type="EMBL" id="VDP17988.1"/>
    </source>
</evidence>
<dbReference type="AlphaFoldDB" id="A0A183IY75"/>
<reference evidence="4" key="1">
    <citation type="submission" date="2016-06" db="UniProtKB">
        <authorList>
            <consortium name="WormBaseParasite"/>
        </authorList>
    </citation>
    <scope>IDENTIFICATION</scope>
</reference>
<dbReference type="EMBL" id="UZAM01011743">
    <property type="protein sequence ID" value="VDP17988.1"/>
    <property type="molecule type" value="Genomic_DNA"/>
</dbReference>
<keyword evidence="1" id="KW-0812">Transmembrane</keyword>
<dbReference type="WBParaSite" id="SBAD_0000888401-mRNA-1">
    <property type="protein sequence ID" value="SBAD_0000888401-mRNA-1"/>
    <property type="gene ID" value="SBAD_0000888401"/>
</dbReference>
<gene>
    <name evidence="2" type="ORF">SBAD_LOCUS8573</name>
</gene>
<evidence type="ECO:0000256" key="1">
    <source>
        <dbReference type="SAM" id="Phobius"/>
    </source>
</evidence>
<reference evidence="2 3" key="2">
    <citation type="submission" date="2018-11" db="EMBL/GenBank/DDBJ databases">
        <authorList>
            <consortium name="Pathogen Informatics"/>
        </authorList>
    </citation>
    <scope>NUCLEOTIDE SEQUENCE [LARGE SCALE GENOMIC DNA]</scope>
</reference>